<dbReference type="EMBL" id="CP029193">
    <property type="protein sequence ID" value="QES26482.1"/>
    <property type="molecule type" value="Genomic_DNA"/>
</dbReference>
<proteinExistence type="predicted"/>
<feature type="compositionally biased region" description="Polar residues" evidence="1">
    <location>
        <begin position="1"/>
        <end position="14"/>
    </location>
</feature>
<sequence length="151" mass="16169">MTTQARKQKGGQSRTSEHRFHNPQGAEVKTRDEAFAAPLGEVSAEALSTECKLTLHAGAVTFVLEVKYNPNTYPHVVTGGQITSGICGAPWDITGGTIGETIRLDAKRAGQGSCANTITIVGEYQNPPAYRGTYGFDGATSSFKHTTRYEC</sequence>
<evidence type="ECO:0000313" key="2">
    <source>
        <dbReference type="EMBL" id="QES26482.1"/>
    </source>
</evidence>
<evidence type="ECO:0000256" key="1">
    <source>
        <dbReference type="SAM" id="MobiDB-lite"/>
    </source>
</evidence>
<reference evidence="2 3" key="1">
    <citation type="submission" date="2018-05" db="EMBL/GenBank/DDBJ databases">
        <title>Streptomyces venezuelae.</title>
        <authorList>
            <person name="Kim W."/>
            <person name="Lee N."/>
            <person name="Cho B.-K."/>
        </authorList>
    </citation>
    <scope>NUCLEOTIDE SEQUENCE [LARGE SCALE GENOMIC DNA]</scope>
    <source>
        <strain evidence="2 3">ATCC 14583</strain>
    </source>
</reference>
<dbReference type="RefSeq" id="WP_150166444.1">
    <property type="nucleotide sequence ID" value="NZ_CP029193.1"/>
</dbReference>
<keyword evidence="3" id="KW-1185">Reference proteome</keyword>
<dbReference type="OrthoDB" id="4258907at2"/>
<evidence type="ECO:0000313" key="3">
    <source>
        <dbReference type="Proteomes" id="UP000323046"/>
    </source>
</evidence>
<protein>
    <submittedName>
        <fullName evidence="2">Uncharacterized protein</fullName>
    </submittedName>
</protein>
<feature type="region of interest" description="Disordered" evidence="1">
    <location>
        <begin position="1"/>
        <end position="31"/>
    </location>
</feature>
<accession>A0A5P2B7E6</accession>
<name>A0A5P2B7E6_STRVZ</name>
<gene>
    <name evidence="2" type="ORF">DEJ47_08390</name>
</gene>
<dbReference type="AlphaFoldDB" id="A0A5P2B7E6"/>
<organism evidence="2 3">
    <name type="scientific">Streptomyces venezuelae</name>
    <dbReference type="NCBI Taxonomy" id="54571"/>
    <lineage>
        <taxon>Bacteria</taxon>
        <taxon>Bacillati</taxon>
        <taxon>Actinomycetota</taxon>
        <taxon>Actinomycetes</taxon>
        <taxon>Kitasatosporales</taxon>
        <taxon>Streptomycetaceae</taxon>
        <taxon>Streptomyces</taxon>
    </lineage>
</organism>
<dbReference type="Proteomes" id="UP000323046">
    <property type="component" value="Chromosome"/>
</dbReference>